<dbReference type="InterPro" id="IPR011993">
    <property type="entry name" value="PH-like_dom_sf"/>
</dbReference>
<dbReference type="PANTHER" id="PTHR10972:SF200">
    <property type="entry name" value="OXYSTEROL-BINDING PROTEIN-RELATED PROTEIN 9"/>
    <property type="match status" value="1"/>
</dbReference>
<protein>
    <recommendedName>
        <fullName evidence="5">PH domain-containing protein</fullName>
    </recommendedName>
</protein>
<dbReference type="SUPFAM" id="SSF50729">
    <property type="entry name" value="PH domain-like"/>
    <property type="match status" value="1"/>
</dbReference>
<dbReference type="PROSITE" id="PS50003">
    <property type="entry name" value="PH_DOMAIN"/>
    <property type="match status" value="1"/>
</dbReference>
<evidence type="ECO:0000313" key="7">
    <source>
        <dbReference type="Proteomes" id="UP000479000"/>
    </source>
</evidence>
<dbReference type="GO" id="GO:0016020">
    <property type="term" value="C:membrane"/>
    <property type="evidence" value="ECO:0007669"/>
    <property type="project" value="TreeGrafter"/>
</dbReference>
<feature type="region of interest" description="Disordered" evidence="4">
    <location>
        <begin position="399"/>
        <end position="420"/>
    </location>
</feature>
<dbReference type="InterPro" id="IPR000648">
    <property type="entry name" value="Oxysterol-bd"/>
</dbReference>
<dbReference type="PANTHER" id="PTHR10972">
    <property type="entry name" value="OXYSTEROL-BINDING PROTEIN-RELATED"/>
    <property type="match status" value="1"/>
</dbReference>
<dbReference type="OrthoDB" id="14833at2759"/>
<dbReference type="GO" id="GO:0005829">
    <property type="term" value="C:cytosol"/>
    <property type="evidence" value="ECO:0007669"/>
    <property type="project" value="TreeGrafter"/>
</dbReference>
<sequence>MATMEGSLSKWTNVMKGWQYRWFVLDDNAGLLSYYTSREKMIRGVRRGCVRLKGAVIGIDDEDDSTFTITVDSKTFHFQARDGDEREKWIRCLEDTILRHAYGYKSPSSLRLDMMKASPTMHDFDKKLSEADAYLQLLIDQSKKFCEDLATFLPGHFSSYAYIFYTSVAGPHPSLSLPTVVPETSYSSSEEEDFYDANDDDTSVALNFGPEDTSHQISRNIIKLCQQFTYQNMMKPWAHPRHIGTRPLGREGNDLKVQSDVTLRIRIDQLTAARRPPQNPIFASTAETRFLKAAAAEEATARSDVTPRSADLTIADSEKWSVIRSKHEILIVPGVIQQLWCNCVGVAPTATLEVLEIHGFQNPSFYNFHEPPMTVIPEFRKYRALFTRIGSTARYPRTAVHPRRAARTPATNARPSRSAVCGSRRVPHLAPLPYAVVSILSSASRPPALGAGVCRPTRRRTLRRPLSLFPGPRRSPSRSRLELYDRTYALPAPDVVSRRVPIGTSPAAASPCRSRDVVLPVMDPPPRALLG</sequence>
<keyword evidence="3" id="KW-0446">Lipid-binding</keyword>
<evidence type="ECO:0000256" key="4">
    <source>
        <dbReference type="SAM" id="MobiDB-lite"/>
    </source>
</evidence>
<name>A0A6H5G4L0_9HEMI</name>
<organism evidence="6 7">
    <name type="scientific">Nesidiocoris tenuis</name>
    <dbReference type="NCBI Taxonomy" id="355587"/>
    <lineage>
        <taxon>Eukaryota</taxon>
        <taxon>Metazoa</taxon>
        <taxon>Ecdysozoa</taxon>
        <taxon>Arthropoda</taxon>
        <taxon>Hexapoda</taxon>
        <taxon>Insecta</taxon>
        <taxon>Pterygota</taxon>
        <taxon>Neoptera</taxon>
        <taxon>Paraneoptera</taxon>
        <taxon>Hemiptera</taxon>
        <taxon>Heteroptera</taxon>
        <taxon>Panheteroptera</taxon>
        <taxon>Cimicomorpha</taxon>
        <taxon>Miridae</taxon>
        <taxon>Dicyphina</taxon>
        <taxon>Nesidiocoris</taxon>
    </lineage>
</organism>
<feature type="domain" description="PH" evidence="5">
    <location>
        <begin position="1"/>
        <end position="98"/>
    </location>
</feature>
<dbReference type="GO" id="GO:0032934">
    <property type="term" value="F:sterol binding"/>
    <property type="evidence" value="ECO:0007669"/>
    <property type="project" value="TreeGrafter"/>
</dbReference>
<accession>A0A6H5G4L0</accession>
<dbReference type="GO" id="GO:0005794">
    <property type="term" value="C:Golgi apparatus"/>
    <property type="evidence" value="ECO:0007669"/>
    <property type="project" value="TreeGrafter"/>
</dbReference>
<evidence type="ECO:0000256" key="2">
    <source>
        <dbReference type="ARBA" id="ARBA00023055"/>
    </source>
</evidence>
<evidence type="ECO:0000259" key="5">
    <source>
        <dbReference type="PROSITE" id="PS50003"/>
    </source>
</evidence>
<dbReference type="Pfam" id="PF00169">
    <property type="entry name" value="PH"/>
    <property type="match status" value="1"/>
</dbReference>
<evidence type="ECO:0000256" key="1">
    <source>
        <dbReference type="ARBA" id="ARBA00022448"/>
    </source>
</evidence>
<gene>
    <name evidence="6" type="ORF">NTEN_LOCUS3954</name>
</gene>
<keyword evidence="7" id="KW-1185">Reference proteome</keyword>
<proteinExistence type="predicted"/>
<dbReference type="GO" id="GO:0006869">
    <property type="term" value="P:lipid transport"/>
    <property type="evidence" value="ECO:0007669"/>
    <property type="project" value="UniProtKB-KW"/>
</dbReference>
<reference evidence="6 7" key="1">
    <citation type="submission" date="2020-02" db="EMBL/GenBank/DDBJ databases">
        <authorList>
            <person name="Ferguson B K."/>
        </authorList>
    </citation>
    <scope>NUCLEOTIDE SEQUENCE [LARGE SCALE GENOMIC DNA]</scope>
</reference>
<dbReference type="InterPro" id="IPR001849">
    <property type="entry name" value="PH_domain"/>
</dbReference>
<keyword evidence="2" id="KW-0445">Lipid transport</keyword>
<keyword evidence="1" id="KW-0813">Transport</keyword>
<dbReference type="SMART" id="SM00233">
    <property type="entry name" value="PH"/>
    <property type="match status" value="1"/>
</dbReference>
<evidence type="ECO:0000256" key="3">
    <source>
        <dbReference type="ARBA" id="ARBA00023121"/>
    </source>
</evidence>
<dbReference type="AlphaFoldDB" id="A0A6H5G4L0"/>
<dbReference type="EMBL" id="CADCXU010005904">
    <property type="protein sequence ID" value="CAA9997660.1"/>
    <property type="molecule type" value="Genomic_DNA"/>
</dbReference>
<dbReference type="CDD" id="cd13290">
    <property type="entry name" value="PH_ORP9"/>
    <property type="match status" value="1"/>
</dbReference>
<dbReference type="Gene3D" id="2.30.29.30">
    <property type="entry name" value="Pleckstrin-homology domain (PH domain)/Phosphotyrosine-binding domain (PTB)"/>
    <property type="match status" value="1"/>
</dbReference>
<dbReference type="Proteomes" id="UP000479000">
    <property type="component" value="Unassembled WGS sequence"/>
</dbReference>
<dbReference type="FunFam" id="2.30.29.30:FF:000089">
    <property type="entry name" value="Oxysterol-binding protein"/>
    <property type="match status" value="1"/>
</dbReference>
<evidence type="ECO:0000313" key="6">
    <source>
        <dbReference type="EMBL" id="CAA9997660.1"/>
    </source>
</evidence>